<reference evidence="3 4" key="1">
    <citation type="submission" date="2020-07" db="EMBL/GenBank/DDBJ databases">
        <title>Complete genome sequence for Sandaracinobacter sp. M6.</title>
        <authorList>
            <person name="Tang Y."/>
            <person name="Liu Q."/>
            <person name="Guo Z."/>
            <person name="Lei P."/>
            <person name="Huang B."/>
        </authorList>
    </citation>
    <scope>NUCLEOTIDE SEQUENCE [LARGE SCALE GENOMIC DNA]</scope>
    <source>
        <strain evidence="3 4">M6</strain>
    </source>
</reference>
<dbReference type="KEGG" id="sand:H3309_13075"/>
<dbReference type="PANTHER" id="PTHR36919:SF2">
    <property type="entry name" value="BLL6627 PROTEIN"/>
    <property type="match status" value="1"/>
</dbReference>
<dbReference type="Pfam" id="PF09917">
    <property type="entry name" value="DUF2147"/>
    <property type="match status" value="1"/>
</dbReference>
<evidence type="ECO:0000259" key="2">
    <source>
        <dbReference type="Pfam" id="PF09917"/>
    </source>
</evidence>
<evidence type="ECO:0000256" key="1">
    <source>
        <dbReference type="SAM" id="SignalP"/>
    </source>
</evidence>
<evidence type="ECO:0000313" key="4">
    <source>
        <dbReference type="Proteomes" id="UP000515292"/>
    </source>
</evidence>
<accession>A0A7G5IFY8</accession>
<evidence type="ECO:0000313" key="3">
    <source>
        <dbReference type="EMBL" id="QMW22280.1"/>
    </source>
</evidence>
<feature type="domain" description="DUF2147" evidence="2">
    <location>
        <begin position="25"/>
        <end position="129"/>
    </location>
</feature>
<feature type="chain" id="PRO_5028991853" evidence="1">
    <location>
        <begin position="18"/>
        <end position="131"/>
    </location>
</feature>
<sequence>MRTLILATLIVATPATAQKPANWFGTWANPSKSVQMQSKPCGKDICGVVVYANEKAKADAAKGGTPNLIGMNLLSGFQRTGPTSWSGKVFVPDINRTVSGTVELTSPRTIEVKGCILGNIACKAQIWTRVK</sequence>
<dbReference type="AlphaFoldDB" id="A0A7G5IFY8"/>
<organism evidence="3 4">
    <name type="scientific">Sandaracinobacteroides saxicola</name>
    <dbReference type="NCBI Taxonomy" id="2759707"/>
    <lineage>
        <taxon>Bacteria</taxon>
        <taxon>Pseudomonadati</taxon>
        <taxon>Pseudomonadota</taxon>
        <taxon>Alphaproteobacteria</taxon>
        <taxon>Sphingomonadales</taxon>
        <taxon>Sphingosinicellaceae</taxon>
        <taxon>Sandaracinobacteroides</taxon>
    </lineage>
</organism>
<dbReference type="InterPro" id="IPR019223">
    <property type="entry name" value="DUF2147"/>
</dbReference>
<keyword evidence="1" id="KW-0732">Signal</keyword>
<dbReference type="Proteomes" id="UP000515292">
    <property type="component" value="Chromosome"/>
</dbReference>
<proteinExistence type="predicted"/>
<gene>
    <name evidence="3" type="ORF">H3309_13075</name>
</gene>
<feature type="signal peptide" evidence="1">
    <location>
        <begin position="1"/>
        <end position="17"/>
    </location>
</feature>
<name>A0A7G5IFY8_9SPHN</name>
<dbReference type="Gene3D" id="2.40.128.520">
    <property type="match status" value="1"/>
</dbReference>
<keyword evidence="4" id="KW-1185">Reference proteome</keyword>
<protein>
    <submittedName>
        <fullName evidence="3">DUF2147 domain-containing protein</fullName>
    </submittedName>
</protein>
<dbReference type="RefSeq" id="WP_182295125.1">
    <property type="nucleotide sequence ID" value="NZ_CP059851.1"/>
</dbReference>
<dbReference type="EMBL" id="CP059851">
    <property type="protein sequence ID" value="QMW22280.1"/>
    <property type="molecule type" value="Genomic_DNA"/>
</dbReference>
<dbReference type="PANTHER" id="PTHR36919">
    <property type="entry name" value="BLR1215 PROTEIN"/>
    <property type="match status" value="1"/>
</dbReference>